<name>A5TXI2_FUSNP</name>
<proteinExistence type="predicted"/>
<protein>
    <submittedName>
        <fullName evidence="1">Uncharacterized protein</fullName>
    </submittedName>
</protein>
<dbReference type="HOGENOM" id="CLU_3389614_0_0_0"/>
<evidence type="ECO:0000313" key="1">
    <source>
        <dbReference type="EMBL" id="EDK89607.1"/>
    </source>
</evidence>
<reference evidence="1" key="2">
    <citation type="submission" date="2007-05" db="EMBL/GenBank/DDBJ databases">
        <title>Genome sequence of Fusobacterium nucleatum subspecies polymorphum - a genetically tractable Fusobacterium.</title>
        <authorList>
            <person name="Karpathy S.E."/>
            <person name="Xiang Q."/>
            <person name="Gioia J."/>
            <person name="Jiang H."/>
            <person name="Liu Y."/>
            <person name="Petrosino J.F."/>
            <person name="Yerrapragada S."/>
            <person name="Fox G.E."/>
            <person name="Kinder Haake S."/>
            <person name="Weinstock G.M."/>
            <person name="Highlander S.K."/>
        </authorList>
    </citation>
    <scope>NUCLEOTIDE SEQUENCE [LARGE SCALE GENOMIC DNA]</scope>
    <source>
        <strain evidence="1">ATCC 10953</strain>
    </source>
</reference>
<dbReference type="AlphaFoldDB" id="A5TXI2"/>
<gene>
    <name evidence="1" type="ORF">FNP_1835</name>
</gene>
<dbReference type="Proteomes" id="UP000001921">
    <property type="component" value="Chromosome"/>
</dbReference>
<accession>A5TXI2</accession>
<organism evidence="1">
    <name type="scientific">Fusobacterium polymorphum ATCC 10953</name>
    <dbReference type="NCBI Taxonomy" id="393480"/>
    <lineage>
        <taxon>Bacteria</taxon>
        <taxon>Fusobacteriati</taxon>
        <taxon>Fusobacteriota</taxon>
        <taxon>Fusobacteriia</taxon>
        <taxon>Fusobacteriales</taxon>
        <taxon>Fusobacteriaceae</taxon>
        <taxon>Fusobacterium</taxon>
    </lineage>
</organism>
<sequence length="32" mass="3532">MNYQEIGLQDVRTPVPCIEGLEISNVAKLTTV</sequence>
<reference evidence="1" key="1">
    <citation type="submission" date="2006-07" db="EMBL/GenBank/DDBJ databases">
        <authorList>
            <person name="Qin X."/>
            <person name="Weinstock G.M."/>
        </authorList>
    </citation>
    <scope>NUCLEOTIDE SEQUENCE [LARGE SCALE GENOMIC DNA]</scope>
    <source>
        <strain evidence="1">ATCC 10953</strain>
    </source>
</reference>
<dbReference type="EMBL" id="CM000440">
    <property type="protein sequence ID" value="EDK89607.1"/>
    <property type="molecule type" value="Genomic_DNA"/>
</dbReference>